<dbReference type="EMBL" id="JAUSWA010000021">
    <property type="protein sequence ID" value="MDQ0495368.1"/>
    <property type="molecule type" value="Genomic_DNA"/>
</dbReference>
<evidence type="ECO:0000259" key="2">
    <source>
        <dbReference type="Pfam" id="PF00248"/>
    </source>
</evidence>
<name>A0ABU0L326_9BACL</name>
<dbReference type="InterPro" id="IPR020471">
    <property type="entry name" value="AKR"/>
</dbReference>
<keyword evidence="1" id="KW-0560">Oxidoreductase</keyword>
<dbReference type="Proteomes" id="UP001242811">
    <property type="component" value="Unassembled WGS sequence"/>
</dbReference>
<comment type="caution">
    <text evidence="3">The sequence shown here is derived from an EMBL/GenBank/DDBJ whole genome shotgun (WGS) entry which is preliminary data.</text>
</comment>
<dbReference type="PANTHER" id="PTHR43364:SF4">
    <property type="entry name" value="NAD(P)-LINKED OXIDOREDUCTASE SUPERFAMILY PROTEIN"/>
    <property type="match status" value="1"/>
</dbReference>
<dbReference type="Pfam" id="PF00248">
    <property type="entry name" value="Aldo_ket_red"/>
    <property type="match status" value="1"/>
</dbReference>
<keyword evidence="4" id="KW-1185">Reference proteome</keyword>
<protein>
    <submittedName>
        <fullName evidence="3">Aryl-alcohol dehydrogenase-like predicted oxidoreductase</fullName>
    </submittedName>
</protein>
<sequence length="342" mass="37162">MPFTAKIQLTTGRGLMNNVKYNRLGNSGLQVSALGLGTNSFGKRADQQTSMDIIHAALDQGINFMDTANIYAGSESERIIGLALEGRRQSVVLATKAGLPKHEGPGGSGSSRHHLMQELEGSLRRLKTDYVDLYQIHTFDPYTPLEETLRTLDDMVSAGKVRYIGASNYAAWEMMKALGISEARNLVKYVSIQCSYSLADRTPEKELLPLCFDQGVGIIPYFPLAGGILTGKYAGGGAVPAGSRVETDPSFSRFLTPERIELGNQVNEIAEELGTSPTALSLAWLMTRPAVSTVIVGATQVEQVQHNLHSVSIHLDAPTLDKLEQASLSFRSGEPFAFYRLP</sequence>
<gene>
    <name evidence="3" type="ORF">QOZ95_003547</name>
</gene>
<dbReference type="InterPro" id="IPR023210">
    <property type="entry name" value="NADP_OxRdtase_dom"/>
</dbReference>
<reference evidence="3 4" key="1">
    <citation type="submission" date="2023-07" db="EMBL/GenBank/DDBJ databases">
        <title>Genomic Encyclopedia of Type Strains, Phase IV (KMG-IV): sequencing the most valuable type-strain genomes for metagenomic binning, comparative biology and taxonomic classification.</title>
        <authorList>
            <person name="Goeker M."/>
        </authorList>
    </citation>
    <scope>NUCLEOTIDE SEQUENCE [LARGE SCALE GENOMIC DNA]</scope>
    <source>
        <strain evidence="3 4">DSM 14914</strain>
    </source>
</reference>
<organism evidence="3 4">
    <name type="scientific">Paenibacillus brasilensis</name>
    <dbReference type="NCBI Taxonomy" id="128574"/>
    <lineage>
        <taxon>Bacteria</taxon>
        <taxon>Bacillati</taxon>
        <taxon>Bacillota</taxon>
        <taxon>Bacilli</taxon>
        <taxon>Bacillales</taxon>
        <taxon>Paenibacillaceae</taxon>
        <taxon>Paenibacillus</taxon>
    </lineage>
</organism>
<dbReference type="PRINTS" id="PR00069">
    <property type="entry name" value="ALDKETRDTASE"/>
</dbReference>
<dbReference type="SUPFAM" id="SSF51430">
    <property type="entry name" value="NAD(P)-linked oxidoreductase"/>
    <property type="match status" value="1"/>
</dbReference>
<feature type="domain" description="NADP-dependent oxidoreductase" evidence="2">
    <location>
        <begin position="34"/>
        <end position="325"/>
    </location>
</feature>
<evidence type="ECO:0000313" key="4">
    <source>
        <dbReference type="Proteomes" id="UP001242811"/>
    </source>
</evidence>
<proteinExistence type="predicted"/>
<dbReference type="InterPro" id="IPR036812">
    <property type="entry name" value="NAD(P)_OxRdtase_dom_sf"/>
</dbReference>
<dbReference type="InterPro" id="IPR050523">
    <property type="entry name" value="AKR_Detox_Biosynth"/>
</dbReference>
<dbReference type="PANTHER" id="PTHR43364">
    <property type="entry name" value="NADH-SPECIFIC METHYLGLYOXAL REDUCTASE-RELATED"/>
    <property type="match status" value="1"/>
</dbReference>
<evidence type="ECO:0000313" key="3">
    <source>
        <dbReference type="EMBL" id="MDQ0495368.1"/>
    </source>
</evidence>
<dbReference type="Gene3D" id="3.20.20.100">
    <property type="entry name" value="NADP-dependent oxidoreductase domain"/>
    <property type="match status" value="1"/>
</dbReference>
<accession>A0ABU0L326</accession>
<evidence type="ECO:0000256" key="1">
    <source>
        <dbReference type="ARBA" id="ARBA00023002"/>
    </source>
</evidence>